<organism evidence="1 2">
    <name type="scientific">Rattus norvegicus</name>
    <name type="common">Rat</name>
    <dbReference type="NCBI Taxonomy" id="10116"/>
    <lineage>
        <taxon>Eukaryota</taxon>
        <taxon>Metazoa</taxon>
        <taxon>Chordata</taxon>
        <taxon>Craniata</taxon>
        <taxon>Vertebrata</taxon>
        <taxon>Euteleostomi</taxon>
        <taxon>Mammalia</taxon>
        <taxon>Eutheria</taxon>
        <taxon>Euarchontoglires</taxon>
        <taxon>Glires</taxon>
        <taxon>Rodentia</taxon>
        <taxon>Myomorpha</taxon>
        <taxon>Muroidea</taxon>
        <taxon>Muridae</taxon>
        <taxon>Murinae</taxon>
        <taxon>Rattus</taxon>
    </lineage>
</organism>
<dbReference type="AlphaFoldDB" id="A6KM12"/>
<proteinExistence type="predicted"/>
<name>A6KM12_RAT</name>
<dbReference type="Proteomes" id="UP000234681">
    <property type="component" value="Chromosome 3"/>
</dbReference>
<gene>
    <name evidence="1" type="ORF">rCG_38473</name>
</gene>
<evidence type="ECO:0000313" key="1">
    <source>
        <dbReference type="EMBL" id="EDL88720.1"/>
    </source>
</evidence>
<sequence>MPTSQVRPEKLGSSLRALWRETVQGLWLIP</sequence>
<dbReference type="EMBL" id="CH474066">
    <property type="protein sequence ID" value="EDL88720.1"/>
    <property type="molecule type" value="Genomic_DNA"/>
</dbReference>
<accession>A6KM12</accession>
<evidence type="ECO:0000313" key="2">
    <source>
        <dbReference type="Proteomes" id="UP000234681"/>
    </source>
</evidence>
<protein>
    <submittedName>
        <fullName evidence="1">RCG38473</fullName>
    </submittedName>
</protein>
<reference evidence="2" key="1">
    <citation type="submission" date="2005-09" db="EMBL/GenBank/DDBJ databases">
        <authorList>
            <person name="Mural R.J."/>
            <person name="Li P.W."/>
            <person name="Adams M.D."/>
            <person name="Amanatides P.G."/>
            <person name="Baden-Tillson H."/>
            <person name="Barnstead M."/>
            <person name="Chin S.H."/>
            <person name="Dew I."/>
            <person name="Evans C.A."/>
            <person name="Ferriera S."/>
            <person name="Flanigan M."/>
            <person name="Fosler C."/>
            <person name="Glodek A."/>
            <person name="Gu Z."/>
            <person name="Holt R.A."/>
            <person name="Jennings D."/>
            <person name="Kraft C.L."/>
            <person name="Lu F."/>
            <person name="Nguyen T."/>
            <person name="Nusskern D.R."/>
            <person name="Pfannkoch C.M."/>
            <person name="Sitter C."/>
            <person name="Sutton G.G."/>
            <person name="Venter J.C."/>
            <person name="Wang Z."/>
            <person name="Woodage T."/>
            <person name="Zheng X.H."/>
            <person name="Zhong F."/>
        </authorList>
    </citation>
    <scope>NUCLEOTIDE SEQUENCE [LARGE SCALE GENOMIC DNA]</scope>
    <source>
        <strain>BN</strain>
        <strain evidence="2">Sprague-Dawley</strain>
    </source>
</reference>